<protein>
    <submittedName>
        <fullName evidence="2">Putative membrane protein</fullName>
    </submittedName>
</protein>
<dbReference type="OrthoDB" id="9793746at2"/>
<name>A0A239EAB1_9BACT</name>
<dbReference type="PANTHER" id="PTHR37308:SF1">
    <property type="entry name" value="POLYPRENYL-PHOSPHATE TRANSPORTER"/>
    <property type="match status" value="1"/>
</dbReference>
<reference evidence="3" key="1">
    <citation type="submission" date="2017-06" db="EMBL/GenBank/DDBJ databases">
        <authorList>
            <person name="Varghese N."/>
            <person name="Submissions S."/>
        </authorList>
    </citation>
    <scope>NUCLEOTIDE SEQUENCE [LARGE SCALE GENOMIC DNA]</scope>
    <source>
        <strain evidence="3">5C</strain>
    </source>
</reference>
<evidence type="ECO:0000313" key="2">
    <source>
        <dbReference type="EMBL" id="SNS41635.1"/>
    </source>
</evidence>
<feature type="transmembrane region" description="Helical" evidence="1">
    <location>
        <begin position="283"/>
        <end position="301"/>
    </location>
</feature>
<keyword evidence="1" id="KW-1133">Transmembrane helix</keyword>
<proteinExistence type="predicted"/>
<feature type="transmembrane region" description="Helical" evidence="1">
    <location>
        <begin position="124"/>
        <end position="143"/>
    </location>
</feature>
<dbReference type="Proteomes" id="UP000198480">
    <property type="component" value="Unassembled WGS sequence"/>
</dbReference>
<sequence>MNRLKDYLLTYLKGMAMGAADIVPGVSGGSIALITGIYEKLLDSIKSFDQTAIKHLFKFEIQALWVHVNGKFLATLLFGILSSIFALSKIITYLIDEHPIPVWSFFCGLIIISAIIILRDIKRWSIAVVVAILLGIVGTYLFTSIPPVNSPDGQWFTFVAGAIAICAMILPGVSGSFLLLMLGQYERILAAVSERDLVIIAIFGAGCITGLLAFSRLISWLLKKYHAITIGLLSGFMLGSINKLWPWKVVLSYRVSSSGVQKPFVTENILPQHYLEQTGQDSLFLQAILAFAFGVLIVLGIERLAYYMKRS</sequence>
<gene>
    <name evidence="2" type="ORF">SAMN06295967_10952</name>
</gene>
<keyword evidence="3" id="KW-1185">Reference proteome</keyword>
<dbReference type="RefSeq" id="WP_089240631.1">
    <property type="nucleotide sequence ID" value="NZ_FZOK01000009.1"/>
</dbReference>
<feature type="transmembrane region" description="Helical" evidence="1">
    <location>
        <begin position="155"/>
        <end position="185"/>
    </location>
</feature>
<dbReference type="Pfam" id="PF04018">
    <property type="entry name" value="VCA0040-like"/>
    <property type="match status" value="1"/>
</dbReference>
<dbReference type="PANTHER" id="PTHR37308">
    <property type="entry name" value="INTEGRAL MEMBRANE PROTEIN"/>
    <property type="match status" value="1"/>
</dbReference>
<dbReference type="AlphaFoldDB" id="A0A239EAB1"/>
<organism evidence="2 3">
    <name type="scientific">Belliella buryatensis</name>
    <dbReference type="NCBI Taxonomy" id="1500549"/>
    <lineage>
        <taxon>Bacteria</taxon>
        <taxon>Pseudomonadati</taxon>
        <taxon>Bacteroidota</taxon>
        <taxon>Cytophagia</taxon>
        <taxon>Cytophagales</taxon>
        <taxon>Cyclobacteriaceae</taxon>
        <taxon>Belliella</taxon>
    </lineage>
</organism>
<accession>A0A239EAB1</accession>
<feature type="transmembrane region" description="Helical" evidence="1">
    <location>
        <begin position="12"/>
        <end position="38"/>
    </location>
</feature>
<feature type="transmembrane region" description="Helical" evidence="1">
    <location>
        <begin position="72"/>
        <end position="95"/>
    </location>
</feature>
<keyword evidence="1" id="KW-0472">Membrane</keyword>
<evidence type="ECO:0000256" key="1">
    <source>
        <dbReference type="SAM" id="Phobius"/>
    </source>
</evidence>
<keyword evidence="1" id="KW-0812">Transmembrane</keyword>
<feature type="transmembrane region" description="Helical" evidence="1">
    <location>
        <begin position="102"/>
        <end position="118"/>
    </location>
</feature>
<dbReference type="EMBL" id="FZOK01000009">
    <property type="protein sequence ID" value="SNS41635.1"/>
    <property type="molecule type" value="Genomic_DNA"/>
</dbReference>
<dbReference type="InterPro" id="IPR007163">
    <property type="entry name" value="VCA0040-like"/>
</dbReference>
<feature type="transmembrane region" description="Helical" evidence="1">
    <location>
        <begin position="197"/>
        <end position="218"/>
    </location>
</feature>
<evidence type="ECO:0000313" key="3">
    <source>
        <dbReference type="Proteomes" id="UP000198480"/>
    </source>
</evidence>